<organism evidence="2 3">
    <name type="scientific">Seiridium cardinale</name>
    <dbReference type="NCBI Taxonomy" id="138064"/>
    <lineage>
        <taxon>Eukaryota</taxon>
        <taxon>Fungi</taxon>
        <taxon>Dikarya</taxon>
        <taxon>Ascomycota</taxon>
        <taxon>Pezizomycotina</taxon>
        <taxon>Sordariomycetes</taxon>
        <taxon>Xylariomycetidae</taxon>
        <taxon>Amphisphaeriales</taxon>
        <taxon>Sporocadaceae</taxon>
        <taxon>Seiridium</taxon>
    </lineage>
</organism>
<sequence length="507" mass="56520">MSSDANYGSDSHRRHSREPQQSTSGAPSLPPLRSLTNSSRRSAALTVSGLSHSGGRYGRWRAERYPERHRPGTSSQPHRSASQAPDNALQMMLSEHGQQNRRMRLGQTEADAQQLSDLDDANNQLRALLDFTPPPPPPPAHAYSELSFPSPPLQTHDSTDDNRRAKRRKLDSDHLTSGFKGFRYGRYGQVESGPLTMEIVSCDGGIYSDVGHSYAAENILKNDPSVYCTKGPRCNIVLRHQGSTVFTLKELVIKAPRQNYTAPVREGMVFISMNLDHLLTRTAQYRIPYMPSRSSSRRGEREARPLAPIVSIRHNEDGTTMTTAQIRARRLYNIGMDDEENDYRSAQIPSEFTASPPPFHVTTVCSDDEDDSIIRPYWRAPNRIGSLPFESDESSGDELGLYHDYLPPRSRLRSPLQGSAEDAATSQESLRGSHSVGEGDLMAAHAKFFIEPDKSKCTIRFDPPVSGRFILLKMWSPRPDSTSNIDIQAVIANGFAGPRYFPAVDLR</sequence>
<comment type="caution">
    <text evidence="2">The sequence shown here is derived from an EMBL/GenBank/DDBJ whole genome shotgun (WGS) entry which is preliminary data.</text>
</comment>
<dbReference type="EMBL" id="JARVKM010000080">
    <property type="protein sequence ID" value="KAK9771124.1"/>
    <property type="molecule type" value="Genomic_DNA"/>
</dbReference>
<accession>A0ABR2XBG8</accession>
<proteinExistence type="predicted"/>
<evidence type="ECO:0000313" key="2">
    <source>
        <dbReference type="EMBL" id="KAK9771124.1"/>
    </source>
</evidence>
<name>A0ABR2XBG8_9PEZI</name>
<feature type="region of interest" description="Disordered" evidence="1">
    <location>
        <begin position="1"/>
        <end position="85"/>
    </location>
</feature>
<evidence type="ECO:0000256" key="1">
    <source>
        <dbReference type="SAM" id="MobiDB-lite"/>
    </source>
</evidence>
<feature type="compositionally biased region" description="Polar residues" evidence="1">
    <location>
        <begin position="72"/>
        <end position="85"/>
    </location>
</feature>
<feature type="compositionally biased region" description="Basic and acidic residues" evidence="1">
    <location>
        <begin position="60"/>
        <end position="70"/>
    </location>
</feature>
<dbReference type="Proteomes" id="UP001465668">
    <property type="component" value="Unassembled WGS sequence"/>
</dbReference>
<evidence type="ECO:0000313" key="3">
    <source>
        <dbReference type="Proteomes" id="UP001465668"/>
    </source>
</evidence>
<protein>
    <submittedName>
        <fullName evidence="2">Uncharacterized protein</fullName>
    </submittedName>
</protein>
<feature type="region of interest" description="Disordered" evidence="1">
    <location>
        <begin position="127"/>
        <end position="172"/>
    </location>
</feature>
<keyword evidence="3" id="KW-1185">Reference proteome</keyword>
<feature type="region of interest" description="Disordered" evidence="1">
    <location>
        <begin position="412"/>
        <end position="435"/>
    </location>
</feature>
<gene>
    <name evidence="2" type="ORF">SCAR479_12248</name>
</gene>
<reference evidence="2 3" key="1">
    <citation type="submission" date="2024-02" db="EMBL/GenBank/DDBJ databases">
        <title>First draft genome assembly of two strains of Seiridium cardinale.</title>
        <authorList>
            <person name="Emiliani G."/>
            <person name="Scali E."/>
        </authorList>
    </citation>
    <scope>NUCLEOTIDE SEQUENCE [LARGE SCALE GENOMIC DNA]</scope>
    <source>
        <strain evidence="2 3">BM-138-000479</strain>
    </source>
</reference>